<dbReference type="PROSITE" id="PS00041">
    <property type="entry name" value="HTH_ARAC_FAMILY_1"/>
    <property type="match status" value="1"/>
</dbReference>
<protein>
    <submittedName>
        <fullName evidence="5">AraC family transcriptional regulator</fullName>
    </submittedName>
</protein>
<sequence length="353" mass="38915">MIARDGNTREGGGVPEVSVLYVKKMIDNASPACDPEVLYASIGLTSKAAADPSRMIAAEDYYALLETIAAHETGDIRFHMGTSTSMKCEEYGAVGLAFKSAPTLRHSFSRLDRHARAFNKVSVFELADDGDTVRWLHHKREPSRKGLFLSNEGALATIITLCREARSPAFSPKAIHFRHQPLGSEQALADVFRAPITYGAEIDAIVFSTEDVDRPNTVGDWSIWSFFSKHVDDALSEEDAEDALEKEVIQEIADRLSDGVPSLGGVASNLGIGPRTLQRRIADRGKTYQALVDEARVKLAQELLARPKYSLADVAFMTGFSEQSSFTRAFKRWHGLTPKAYRMSLTERAPSVF</sequence>
<dbReference type="InterPro" id="IPR018060">
    <property type="entry name" value="HTH_AraC"/>
</dbReference>
<evidence type="ECO:0000256" key="2">
    <source>
        <dbReference type="ARBA" id="ARBA00023125"/>
    </source>
</evidence>
<dbReference type="Proteomes" id="UP001597327">
    <property type="component" value="Unassembled WGS sequence"/>
</dbReference>
<evidence type="ECO:0000259" key="4">
    <source>
        <dbReference type="PROSITE" id="PS01124"/>
    </source>
</evidence>
<evidence type="ECO:0000313" key="5">
    <source>
        <dbReference type="EMBL" id="MFD1695257.1"/>
    </source>
</evidence>
<dbReference type="Pfam" id="PF12625">
    <property type="entry name" value="Arabinose_bd"/>
    <property type="match status" value="1"/>
</dbReference>
<feature type="domain" description="HTH araC/xylS-type" evidence="4">
    <location>
        <begin position="246"/>
        <end position="344"/>
    </location>
</feature>
<dbReference type="Gene3D" id="1.10.10.60">
    <property type="entry name" value="Homeodomain-like"/>
    <property type="match status" value="1"/>
</dbReference>
<dbReference type="PRINTS" id="PR00032">
    <property type="entry name" value="HTHARAC"/>
</dbReference>
<keyword evidence="2" id="KW-0238">DNA-binding</keyword>
<gene>
    <name evidence="5" type="ORF">ACFSC7_06995</name>
</gene>
<name>A0ABW4JUR0_9HYPH</name>
<reference evidence="6" key="1">
    <citation type="journal article" date="2019" name="Int. J. Syst. Evol. Microbiol.">
        <title>The Global Catalogue of Microorganisms (GCM) 10K type strain sequencing project: providing services to taxonomists for standard genome sequencing and annotation.</title>
        <authorList>
            <consortium name="The Broad Institute Genomics Platform"/>
            <consortium name="The Broad Institute Genome Sequencing Center for Infectious Disease"/>
            <person name="Wu L."/>
            <person name="Ma J."/>
        </authorList>
    </citation>
    <scope>NUCLEOTIDE SEQUENCE [LARGE SCALE GENOMIC DNA]</scope>
    <source>
        <strain evidence="6">JCM 3369</strain>
    </source>
</reference>
<dbReference type="InterPro" id="IPR020449">
    <property type="entry name" value="Tscrpt_reg_AraC-type_HTH"/>
</dbReference>
<keyword evidence="6" id="KW-1185">Reference proteome</keyword>
<dbReference type="PANTHER" id="PTHR47894">
    <property type="entry name" value="HTH-TYPE TRANSCRIPTIONAL REGULATOR GADX"/>
    <property type="match status" value="1"/>
</dbReference>
<keyword evidence="3" id="KW-0804">Transcription</keyword>
<dbReference type="InterPro" id="IPR018062">
    <property type="entry name" value="HTH_AraC-typ_CS"/>
</dbReference>
<dbReference type="InterPro" id="IPR009057">
    <property type="entry name" value="Homeodomain-like_sf"/>
</dbReference>
<evidence type="ECO:0000256" key="3">
    <source>
        <dbReference type="ARBA" id="ARBA00023163"/>
    </source>
</evidence>
<dbReference type="InterPro" id="IPR032687">
    <property type="entry name" value="AraC-type_N"/>
</dbReference>
<accession>A0ABW4JUR0</accession>
<comment type="caution">
    <text evidence="5">The sequence shown here is derived from an EMBL/GenBank/DDBJ whole genome shotgun (WGS) entry which is preliminary data.</text>
</comment>
<dbReference type="PANTHER" id="PTHR47894:SF4">
    <property type="entry name" value="HTH-TYPE TRANSCRIPTIONAL REGULATOR GADX"/>
    <property type="match status" value="1"/>
</dbReference>
<proteinExistence type="predicted"/>
<dbReference type="EMBL" id="JBHUFA010000001">
    <property type="protein sequence ID" value="MFD1695257.1"/>
    <property type="molecule type" value="Genomic_DNA"/>
</dbReference>
<evidence type="ECO:0000313" key="6">
    <source>
        <dbReference type="Proteomes" id="UP001597327"/>
    </source>
</evidence>
<dbReference type="SMART" id="SM00342">
    <property type="entry name" value="HTH_ARAC"/>
    <property type="match status" value="1"/>
</dbReference>
<dbReference type="SUPFAM" id="SSF46689">
    <property type="entry name" value="Homeodomain-like"/>
    <property type="match status" value="1"/>
</dbReference>
<organism evidence="5 6">
    <name type="scientific">Roseibium aestuarii</name>
    <dbReference type="NCBI Taxonomy" id="2600299"/>
    <lineage>
        <taxon>Bacteria</taxon>
        <taxon>Pseudomonadati</taxon>
        <taxon>Pseudomonadota</taxon>
        <taxon>Alphaproteobacteria</taxon>
        <taxon>Hyphomicrobiales</taxon>
        <taxon>Stappiaceae</taxon>
        <taxon>Roseibium</taxon>
    </lineage>
</organism>
<dbReference type="RefSeq" id="WP_188318759.1">
    <property type="nucleotide sequence ID" value="NZ_JBHUFA010000001.1"/>
</dbReference>
<dbReference type="Pfam" id="PF12833">
    <property type="entry name" value="HTH_18"/>
    <property type="match status" value="1"/>
</dbReference>
<keyword evidence="1" id="KW-0805">Transcription regulation</keyword>
<dbReference type="PROSITE" id="PS01124">
    <property type="entry name" value="HTH_ARAC_FAMILY_2"/>
    <property type="match status" value="1"/>
</dbReference>
<evidence type="ECO:0000256" key="1">
    <source>
        <dbReference type="ARBA" id="ARBA00023015"/>
    </source>
</evidence>